<dbReference type="OrthoDB" id="2679843at2759"/>
<evidence type="ECO:0000313" key="2">
    <source>
        <dbReference type="EMBL" id="EGG00773.1"/>
    </source>
</evidence>
<keyword evidence="1" id="KW-0472">Membrane</keyword>
<feature type="transmembrane region" description="Helical" evidence="1">
    <location>
        <begin position="297"/>
        <end position="318"/>
    </location>
</feature>
<dbReference type="AlphaFoldDB" id="F4S3L0"/>
<gene>
    <name evidence="2" type="ORF">MELLADRAFT_111558</name>
</gene>
<dbReference type="Proteomes" id="UP000001072">
    <property type="component" value="Unassembled WGS sequence"/>
</dbReference>
<name>F4S3L0_MELLP</name>
<organism evidence="3">
    <name type="scientific">Melampsora larici-populina (strain 98AG31 / pathotype 3-4-7)</name>
    <name type="common">Poplar leaf rust fungus</name>
    <dbReference type="NCBI Taxonomy" id="747676"/>
    <lineage>
        <taxon>Eukaryota</taxon>
        <taxon>Fungi</taxon>
        <taxon>Dikarya</taxon>
        <taxon>Basidiomycota</taxon>
        <taxon>Pucciniomycotina</taxon>
        <taxon>Pucciniomycetes</taxon>
        <taxon>Pucciniales</taxon>
        <taxon>Melampsoraceae</taxon>
        <taxon>Melampsora</taxon>
    </lineage>
</organism>
<feature type="transmembrane region" description="Helical" evidence="1">
    <location>
        <begin position="422"/>
        <end position="443"/>
    </location>
</feature>
<feature type="transmembrane region" description="Helical" evidence="1">
    <location>
        <begin position="324"/>
        <end position="346"/>
    </location>
</feature>
<dbReference type="EMBL" id="GL883144">
    <property type="protein sequence ID" value="EGG00773.1"/>
    <property type="molecule type" value="Genomic_DNA"/>
</dbReference>
<dbReference type="KEGG" id="mlr:MELLADRAFT_111558"/>
<dbReference type="HOGENOM" id="CLU_578814_0_0_1"/>
<reference evidence="3" key="1">
    <citation type="journal article" date="2011" name="Proc. Natl. Acad. Sci. U.S.A.">
        <title>Obligate biotrophy features unraveled by the genomic analysis of rust fungi.</title>
        <authorList>
            <person name="Duplessis S."/>
            <person name="Cuomo C.A."/>
            <person name="Lin Y.-C."/>
            <person name="Aerts A."/>
            <person name="Tisserant E."/>
            <person name="Veneault-Fourrey C."/>
            <person name="Joly D.L."/>
            <person name="Hacquard S."/>
            <person name="Amselem J."/>
            <person name="Cantarel B.L."/>
            <person name="Chiu R."/>
            <person name="Coutinho P.M."/>
            <person name="Feau N."/>
            <person name="Field M."/>
            <person name="Frey P."/>
            <person name="Gelhaye E."/>
            <person name="Goldberg J."/>
            <person name="Grabherr M.G."/>
            <person name="Kodira C.D."/>
            <person name="Kohler A."/>
            <person name="Kuees U."/>
            <person name="Lindquist E.A."/>
            <person name="Lucas S.M."/>
            <person name="Mago R."/>
            <person name="Mauceli E."/>
            <person name="Morin E."/>
            <person name="Murat C."/>
            <person name="Pangilinan J.L."/>
            <person name="Park R."/>
            <person name="Pearson M."/>
            <person name="Quesneville H."/>
            <person name="Rouhier N."/>
            <person name="Sakthikumar S."/>
            <person name="Salamov A.A."/>
            <person name="Schmutz J."/>
            <person name="Selles B."/>
            <person name="Shapiro H."/>
            <person name="Tanguay P."/>
            <person name="Tuskan G.A."/>
            <person name="Henrissat B."/>
            <person name="Van de Peer Y."/>
            <person name="Rouze P."/>
            <person name="Ellis J.G."/>
            <person name="Dodds P.N."/>
            <person name="Schein J.E."/>
            <person name="Zhong S."/>
            <person name="Hamelin R.C."/>
            <person name="Grigoriev I.V."/>
            <person name="Szabo L.J."/>
            <person name="Martin F."/>
        </authorList>
    </citation>
    <scope>NUCLEOTIDE SEQUENCE [LARGE SCALE GENOMIC DNA]</scope>
    <source>
        <strain evidence="3">98AG31 / pathotype 3-4-7</strain>
    </source>
</reference>
<evidence type="ECO:0000256" key="1">
    <source>
        <dbReference type="SAM" id="Phobius"/>
    </source>
</evidence>
<keyword evidence="3" id="KW-1185">Reference proteome</keyword>
<sequence length="472" mass="53044">MLLWSFGSQNVIMSITNTFMNLCTATPDYLIKPWSIHLMVLNEVDGVGLVYGSLDWNKRKLGPVVQSFRLKGNDGGYLIFHRKGAPNVHIFCQIWIAPRSSGLLSCLRSRYILYNGKDRTWFWRYDKVPSEIQRIHEPSKRFAITGQLRREYSNHWKRAIDEYKPAVTSRTHGRHNINPQHPTPSCEEYTFNLASMKHMAKTRVPKITLNPAGRPPVTIMQFQTLLLPPDLSLNKEQATYDANNQQYNSMATSSHPRPLDLMNAGRSNLTDSLPILAPIMSPQYMITLRSTYRSTSITLAQSAFFGASLAYANLFTYVTPQPVFLAWAASTFVVGAVGAGTMGFFGQFDSIWNDNRPTRSSTYMNAQEPQEFTGEWLVGAFGCISCALVFVGLVMLNLSMIVSAFKLDTHDAFSTTFNKVGIVTAGLFSISGSMSLMAGALYVRYRGNSPVMRASRFASQFELWSITCRTDE</sequence>
<proteinExistence type="predicted"/>
<dbReference type="RefSeq" id="XP_007416044.1">
    <property type="nucleotide sequence ID" value="XM_007415982.1"/>
</dbReference>
<dbReference type="VEuPathDB" id="FungiDB:MELLADRAFT_111558"/>
<feature type="transmembrane region" description="Helical" evidence="1">
    <location>
        <begin position="376"/>
        <end position="402"/>
    </location>
</feature>
<keyword evidence="1" id="KW-0812">Transmembrane</keyword>
<accession>F4S3L0</accession>
<evidence type="ECO:0000313" key="3">
    <source>
        <dbReference type="Proteomes" id="UP000001072"/>
    </source>
</evidence>
<keyword evidence="1" id="KW-1133">Transmembrane helix</keyword>
<protein>
    <submittedName>
        <fullName evidence="2">Uncharacterized protein</fullName>
    </submittedName>
</protein>
<dbReference type="InParanoid" id="F4S3L0"/>
<dbReference type="GeneID" id="18924422"/>